<comment type="similarity">
    <text evidence="2">Belongs to the DedA family.</text>
</comment>
<evidence type="ECO:0000256" key="5">
    <source>
        <dbReference type="ARBA" id="ARBA00022989"/>
    </source>
</evidence>
<evidence type="ECO:0000313" key="9">
    <source>
        <dbReference type="EMBL" id="MCT7968333.1"/>
    </source>
</evidence>
<evidence type="ECO:0000256" key="7">
    <source>
        <dbReference type="SAM" id="Phobius"/>
    </source>
</evidence>
<dbReference type="PANTHER" id="PTHR42709:SF6">
    <property type="entry name" value="UNDECAPRENYL PHOSPHATE TRANSPORTER A"/>
    <property type="match status" value="1"/>
</dbReference>
<evidence type="ECO:0000256" key="4">
    <source>
        <dbReference type="ARBA" id="ARBA00022692"/>
    </source>
</evidence>
<evidence type="ECO:0000256" key="6">
    <source>
        <dbReference type="ARBA" id="ARBA00023136"/>
    </source>
</evidence>
<dbReference type="InterPro" id="IPR051311">
    <property type="entry name" value="DedA_domain"/>
</dbReference>
<keyword evidence="6 7" id="KW-0472">Membrane</keyword>
<keyword evidence="10" id="KW-1185">Reference proteome</keyword>
<gene>
    <name evidence="9" type="ORF">NG799_18640</name>
</gene>
<feature type="domain" description="VTT" evidence="8">
    <location>
        <begin position="30"/>
        <end position="159"/>
    </location>
</feature>
<accession>A0ABT2MUB0</accession>
<protein>
    <submittedName>
        <fullName evidence="9">DedA family protein</fullName>
    </submittedName>
</protein>
<dbReference type="RefSeq" id="WP_368007860.1">
    <property type="nucleotide sequence ID" value="NZ_JAMXFF010000030.1"/>
</dbReference>
<name>A0ABT2MUB0_9CYAN</name>
<dbReference type="Proteomes" id="UP001525890">
    <property type="component" value="Unassembled WGS sequence"/>
</dbReference>
<evidence type="ECO:0000313" key="10">
    <source>
        <dbReference type="Proteomes" id="UP001525890"/>
    </source>
</evidence>
<evidence type="ECO:0000256" key="2">
    <source>
        <dbReference type="ARBA" id="ARBA00010792"/>
    </source>
</evidence>
<organism evidence="9 10">
    <name type="scientific">Laspinema palackyanum D2a</name>
    <dbReference type="NCBI Taxonomy" id="2953684"/>
    <lineage>
        <taxon>Bacteria</taxon>
        <taxon>Bacillati</taxon>
        <taxon>Cyanobacteriota</taxon>
        <taxon>Cyanophyceae</taxon>
        <taxon>Oscillatoriophycideae</taxon>
        <taxon>Oscillatoriales</taxon>
        <taxon>Laspinemataceae</taxon>
        <taxon>Laspinema</taxon>
        <taxon>Laspinema palackyanum</taxon>
    </lineage>
</organism>
<keyword evidence="5 7" id="KW-1133">Transmembrane helix</keyword>
<evidence type="ECO:0000256" key="3">
    <source>
        <dbReference type="ARBA" id="ARBA00022475"/>
    </source>
</evidence>
<keyword evidence="4 7" id="KW-0812">Transmembrane</keyword>
<proteinExistence type="inferred from homology"/>
<dbReference type="InterPro" id="IPR032816">
    <property type="entry name" value="VTT_dom"/>
</dbReference>
<reference evidence="9 10" key="1">
    <citation type="journal article" date="2022" name="Front. Microbiol.">
        <title>High genomic differentiation and limited gene flow indicate recent cryptic speciation within the genus Laspinema (cyanobacteria).</title>
        <authorList>
            <person name="Stanojkovic A."/>
            <person name="Skoupy S."/>
            <person name="Skaloud P."/>
            <person name="Dvorak P."/>
        </authorList>
    </citation>
    <scope>NUCLEOTIDE SEQUENCE [LARGE SCALE GENOMIC DNA]</scope>
    <source>
        <strain evidence="9 10">D2a</strain>
    </source>
</reference>
<feature type="transmembrane region" description="Helical" evidence="7">
    <location>
        <begin position="50"/>
        <end position="71"/>
    </location>
</feature>
<dbReference type="Pfam" id="PF09335">
    <property type="entry name" value="VTT_dom"/>
    <property type="match status" value="1"/>
</dbReference>
<evidence type="ECO:0000259" key="8">
    <source>
        <dbReference type="Pfam" id="PF09335"/>
    </source>
</evidence>
<comment type="caution">
    <text evidence="9">The sequence shown here is derived from an EMBL/GenBank/DDBJ whole genome shotgun (WGS) entry which is preliminary data.</text>
</comment>
<dbReference type="EMBL" id="JAMXFF010000030">
    <property type="protein sequence ID" value="MCT7968333.1"/>
    <property type="molecule type" value="Genomic_DNA"/>
</dbReference>
<keyword evidence="3" id="KW-1003">Cell membrane</keyword>
<evidence type="ECO:0000256" key="1">
    <source>
        <dbReference type="ARBA" id="ARBA00004651"/>
    </source>
</evidence>
<feature type="transmembrane region" description="Helical" evidence="7">
    <location>
        <begin position="172"/>
        <end position="193"/>
    </location>
</feature>
<feature type="transmembrane region" description="Helical" evidence="7">
    <location>
        <begin position="140"/>
        <end position="160"/>
    </location>
</feature>
<dbReference type="PANTHER" id="PTHR42709">
    <property type="entry name" value="ALKALINE PHOSPHATASE LIKE PROTEIN"/>
    <property type="match status" value="1"/>
</dbReference>
<comment type="subcellular location">
    <subcellularLocation>
        <location evidence="1">Cell membrane</location>
        <topology evidence="1">Multi-pass membrane protein</topology>
    </subcellularLocation>
</comment>
<sequence>MLDWITNTITAFNYWGIALLMFLENIIPPIPSELIMPLAGFTVTQGKLVFWGVVVAGTVGSLLGALPWYYVSRRLGENRLKQWIDQYGKWLKLNSEDINKSQDWFMKYGAAVVLFGRLIPGIRTFISVPAGLQKMPFIEFIGYSLIGSLCWNLLLTYAGFVLGQNYGLVEKFLGPVAAVVLVGLALFFIVWVVQRKRQ</sequence>
<feature type="transmembrane region" description="Helical" evidence="7">
    <location>
        <begin position="12"/>
        <end position="30"/>
    </location>
</feature>